<proteinExistence type="predicted"/>
<evidence type="ECO:0000313" key="1">
    <source>
        <dbReference type="EMBL" id="NDV38187.1"/>
    </source>
</evidence>
<sequence length="102" mass="11423">MTRPLGQEITTGQQTFIQIDGALYLKINPADPTVRWYTALQKDVDLALHPPPPPPPPVQAKKVCQYQKVEKTNGSLVFVVDVPDFVKDNVQKKGNVTKKKKK</sequence>
<name>A0A6B2LN10_9EUKA</name>
<dbReference type="AlphaFoldDB" id="A0A6B2LN10"/>
<dbReference type="EMBL" id="GIBP01009218">
    <property type="protein sequence ID" value="NDV38187.1"/>
    <property type="molecule type" value="Transcribed_RNA"/>
</dbReference>
<reference evidence="1" key="1">
    <citation type="journal article" date="2020" name="J. Eukaryot. Microbiol.">
        <title>De novo Sequencing, Assembly and Annotation of the Transcriptome for the Free-Living Testate Amoeba Arcella intermedia.</title>
        <authorList>
            <person name="Ribeiro G.M."/>
            <person name="Porfirio-Sousa A.L."/>
            <person name="Maurer-Alcala X.X."/>
            <person name="Katz L.A."/>
            <person name="Lahr D.J.G."/>
        </authorList>
    </citation>
    <scope>NUCLEOTIDE SEQUENCE</scope>
</reference>
<accession>A0A6B2LN10</accession>
<protein>
    <submittedName>
        <fullName evidence="1">Uncharacterized protein</fullName>
    </submittedName>
</protein>
<organism evidence="1">
    <name type="scientific">Arcella intermedia</name>
    <dbReference type="NCBI Taxonomy" id="1963864"/>
    <lineage>
        <taxon>Eukaryota</taxon>
        <taxon>Amoebozoa</taxon>
        <taxon>Tubulinea</taxon>
        <taxon>Elardia</taxon>
        <taxon>Arcellinida</taxon>
        <taxon>Sphaerothecina</taxon>
        <taxon>Arcellidae</taxon>
        <taxon>Arcella</taxon>
    </lineage>
</organism>